<feature type="compositionally biased region" description="Basic and acidic residues" evidence="1">
    <location>
        <begin position="118"/>
        <end position="127"/>
    </location>
</feature>
<dbReference type="Proteomes" id="UP000015104">
    <property type="component" value="Unassembled WGS sequence"/>
</dbReference>
<dbReference type="InterPro" id="IPR053287">
    <property type="entry name" value="PP2C-like_domain"/>
</dbReference>
<dbReference type="EnsemblMetazoa" id="tetur26g01910.1">
    <property type="protein sequence ID" value="tetur26g01910.1"/>
    <property type="gene ID" value="tetur26g01910"/>
</dbReference>
<evidence type="ECO:0000313" key="4">
    <source>
        <dbReference type="Proteomes" id="UP000015104"/>
    </source>
</evidence>
<dbReference type="Pfam" id="PF13672">
    <property type="entry name" value="PP2C_2"/>
    <property type="match status" value="1"/>
</dbReference>
<sequence>MMMCKLLKQSSFTNEPQPDVICGKTCYDLPVKNIEPLSSRLVSAYTGPGSGLTSVNVDSRSKAFQVSPENDVAFIDEEDEDGCLSSSINNISSEPAIDSKKSAPHTSSKYSYYMSKNKNDNKCHKLPNETSSSLSKSSTKETSESSSTTNLTSNSISSTTPSTTSISSLDEIAGVDNWKCPTENAFGLATSLYESHPTTSERAGEPIADSFGICVRENSAILALADGVNWGEGACIAARSAIHGAIEYLNKALYREGSGKMANTMDIFVCLLRSFSAAHSMILQENGKLTTLTVAIIVQLKNSDKFIVCSCNVGDSFAYVYSKKHGVREITQGSHDIFSMRDMRSALGALGPVDGTNPELNNLTVAMTIVEQGDIVFLASDGISDNFDPVVGKFALPKKTDSGKKHNNNDEYIKNSEQHQQQNNNKANMLSSNKTPEKVATKNKKNSKLFCSRSNSVKSPSTQLTTTTGPTSNHRSRRKSEGLISRIAEDLKLSSSDKSSRNGHDHNHHSHHHSNGNSHHNYHNNNTSSSKKSSNIMSKSSKDNNSNNSKLKRCNSMSDRSQSSLPIVTAVQRHELTLLRMEDIIRNGFNQSVKQSCTTAKQLCELMVEWATKLTTAKRRILEDPDLYDETDNSFEHSDQRSRRRQVGDKLAMVPGKLDHASIVACKVSFYGDYCNKRYISDGDSNKYNLKLKATLAKIEGNED</sequence>
<evidence type="ECO:0000259" key="2">
    <source>
        <dbReference type="PROSITE" id="PS51746"/>
    </source>
</evidence>
<feature type="region of interest" description="Disordered" evidence="1">
    <location>
        <begin position="118"/>
        <end position="165"/>
    </location>
</feature>
<reference evidence="4" key="1">
    <citation type="submission" date="2011-08" db="EMBL/GenBank/DDBJ databases">
        <authorList>
            <person name="Rombauts S."/>
        </authorList>
    </citation>
    <scope>NUCLEOTIDE SEQUENCE</scope>
    <source>
        <strain evidence="4">London</strain>
    </source>
</reference>
<dbReference type="PANTHER" id="PTHR21586:SF0">
    <property type="entry name" value="PP2C-LIKE DOMAIN-CONTAINING PROTEIN CG9801"/>
    <property type="match status" value="1"/>
</dbReference>
<dbReference type="EMBL" id="CAEY01000697">
    <property type="status" value="NOT_ANNOTATED_CDS"/>
    <property type="molecule type" value="Genomic_DNA"/>
</dbReference>
<reference evidence="3" key="2">
    <citation type="submission" date="2015-06" db="UniProtKB">
        <authorList>
            <consortium name="EnsemblMetazoa"/>
        </authorList>
    </citation>
    <scope>IDENTIFICATION</scope>
</reference>
<dbReference type="Gene3D" id="3.60.40.10">
    <property type="entry name" value="PPM-type phosphatase domain"/>
    <property type="match status" value="1"/>
</dbReference>
<dbReference type="InterPro" id="IPR036457">
    <property type="entry name" value="PPM-type-like_dom_sf"/>
</dbReference>
<feature type="compositionally biased region" description="Polar residues" evidence="1">
    <location>
        <begin position="418"/>
        <end position="434"/>
    </location>
</feature>
<dbReference type="HOGENOM" id="CLU_016863_0_0_1"/>
<evidence type="ECO:0000313" key="3">
    <source>
        <dbReference type="EnsemblMetazoa" id="tetur26g01910.1"/>
    </source>
</evidence>
<feature type="region of interest" description="Disordered" evidence="1">
    <location>
        <begin position="628"/>
        <end position="647"/>
    </location>
</feature>
<name>T1KXZ4_TETUR</name>
<dbReference type="SMART" id="SM00332">
    <property type="entry name" value="PP2Cc"/>
    <property type="match status" value="1"/>
</dbReference>
<accession>T1KXZ4</accession>
<dbReference type="PROSITE" id="PS51746">
    <property type="entry name" value="PPM_2"/>
    <property type="match status" value="1"/>
</dbReference>
<feature type="domain" description="PPM-type phosphatase" evidence="2">
    <location>
        <begin position="193"/>
        <end position="464"/>
    </location>
</feature>
<organism evidence="3 4">
    <name type="scientific">Tetranychus urticae</name>
    <name type="common">Two-spotted spider mite</name>
    <dbReference type="NCBI Taxonomy" id="32264"/>
    <lineage>
        <taxon>Eukaryota</taxon>
        <taxon>Metazoa</taxon>
        <taxon>Ecdysozoa</taxon>
        <taxon>Arthropoda</taxon>
        <taxon>Chelicerata</taxon>
        <taxon>Arachnida</taxon>
        <taxon>Acari</taxon>
        <taxon>Acariformes</taxon>
        <taxon>Trombidiformes</taxon>
        <taxon>Prostigmata</taxon>
        <taxon>Eleutherengona</taxon>
        <taxon>Raphignathae</taxon>
        <taxon>Tetranychoidea</taxon>
        <taxon>Tetranychidae</taxon>
        <taxon>Tetranychus</taxon>
    </lineage>
</organism>
<dbReference type="eggNOG" id="ENOG502QTP9">
    <property type="taxonomic scope" value="Eukaryota"/>
</dbReference>
<dbReference type="PANTHER" id="PTHR21586">
    <property type="entry name" value="TIPA"/>
    <property type="match status" value="1"/>
</dbReference>
<feature type="compositionally biased region" description="Polar residues" evidence="1">
    <location>
        <begin position="555"/>
        <end position="566"/>
    </location>
</feature>
<dbReference type="AlphaFoldDB" id="T1KXZ4"/>
<dbReference type="InterPro" id="IPR001932">
    <property type="entry name" value="PPM-type_phosphatase-like_dom"/>
</dbReference>
<feature type="compositionally biased region" description="Low complexity" evidence="1">
    <location>
        <begin position="144"/>
        <end position="165"/>
    </location>
</feature>
<keyword evidence="4" id="KW-1185">Reference proteome</keyword>
<feature type="region of interest" description="Disordered" evidence="1">
    <location>
        <begin position="416"/>
        <end position="566"/>
    </location>
</feature>
<dbReference type="STRING" id="32264.T1KXZ4"/>
<evidence type="ECO:0000256" key="1">
    <source>
        <dbReference type="SAM" id="MobiDB-lite"/>
    </source>
</evidence>
<feature type="region of interest" description="Disordered" evidence="1">
    <location>
        <begin position="85"/>
        <end position="105"/>
    </location>
</feature>
<dbReference type="SUPFAM" id="SSF81606">
    <property type="entry name" value="PP2C-like"/>
    <property type="match status" value="1"/>
</dbReference>
<feature type="compositionally biased region" description="Low complexity" evidence="1">
    <location>
        <begin position="515"/>
        <end position="549"/>
    </location>
</feature>
<proteinExistence type="predicted"/>
<protein>
    <recommendedName>
        <fullName evidence="2">PPM-type phosphatase domain-containing protein</fullName>
    </recommendedName>
</protein>
<feature type="compositionally biased region" description="Low complexity" evidence="1">
    <location>
        <begin position="459"/>
        <end position="472"/>
    </location>
</feature>